<dbReference type="Proteomes" id="UP000078555">
    <property type="component" value="Unassembled WGS sequence"/>
</dbReference>
<dbReference type="InterPro" id="IPR008780">
    <property type="entry name" value="Plasmodium_Vir"/>
</dbReference>
<keyword evidence="1" id="KW-0812">Transmembrane</keyword>
<sequence length="337" mass="39581">MAQPETILKGLNKYELYRKLDNNEDNHDYSSYCTYINHLDSTYKGISELCSMYARNLITLPNALKEIPDSDERCRYMNFWVHSHISKNFSDTWKDLGNFNFVLLWFFIVQNKIPENLRNNCRYHYHTETSLNLWIKLKDFFDYNRNYDKIKDNINSNDSCEIYNKYMDYITTTHEEYKNECCNDSSPKCPYNLKIKEWCEKTYSLSKLNCNEYSGTSVEPLGDVKGPVLSQDLKSGRSDSVTGSFLKSGQSPHGSISMDNSDYYIKLAVSLSLLGIFSTFFFLYKFTTVGTWIRHNVIKKKKININLDEETKNLIEKDSIYPDTNTYSDDFNITYQP</sequence>
<gene>
    <name evidence="2" type="ORF">POVWA1_063920</name>
</gene>
<protein>
    <submittedName>
        <fullName evidence="2">PIR Superfamily Protein</fullName>
    </submittedName>
</protein>
<dbReference type="AlphaFoldDB" id="A0A1A9A972"/>
<accession>A0A1A9A972</accession>
<keyword evidence="3" id="KW-1185">Reference proteome</keyword>
<reference evidence="3" key="1">
    <citation type="submission" date="2016-05" db="EMBL/GenBank/DDBJ databases">
        <authorList>
            <person name="Naeem Raeece"/>
        </authorList>
    </citation>
    <scope>NUCLEOTIDE SEQUENCE [LARGE SCALE GENOMIC DNA]</scope>
</reference>
<proteinExistence type="predicted"/>
<evidence type="ECO:0000313" key="2">
    <source>
        <dbReference type="EMBL" id="SBT52675.1"/>
    </source>
</evidence>
<keyword evidence="1" id="KW-0472">Membrane</keyword>
<keyword evidence="1" id="KW-1133">Transmembrane helix</keyword>
<evidence type="ECO:0000313" key="3">
    <source>
        <dbReference type="Proteomes" id="UP000078555"/>
    </source>
</evidence>
<evidence type="ECO:0000256" key="1">
    <source>
        <dbReference type="SAM" id="Phobius"/>
    </source>
</evidence>
<dbReference type="EMBL" id="FLRD01000310">
    <property type="protein sequence ID" value="SBT52675.1"/>
    <property type="molecule type" value="Genomic_DNA"/>
</dbReference>
<organism evidence="2 3">
    <name type="scientific">Plasmodium ovale wallikeri</name>
    <dbReference type="NCBI Taxonomy" id="864142"/>
    <lineage>
        <taxon>Eukaryota</taxon>
        <taxon>Sar</taxon>
        <taxon>Alveolata</taxon>
        <taxon>Apicomplexa</taxon>
        <taxon>Aconoidasida</taxon>
        <taxon>Haemosporida</taxon>
        <taxon>Plasmodiidae</taxon>
        <taxon>Plasmodium</taxon>
        <taxon>Plasmodium (Plasmodium)</taxon>
    </lineage>
</organism>
<name>A0A1A9A972_PLAOA</name>
<feature type="transmembrane region" description="Helical" evidence="1">
    <location>
        <begin position="263"/>
        <end position="284"/>
    </location>
</feature>
<dbReference type="Pfam" id="PF05795">
    <property type="entry name" value="Plasmodium_Vir"/>
    <property type="match status" value="2"/>
</dbReference>